<evidence type="ECO:0000256" key="1">
    <source>
        <dbReference type="ARBA" id="ARBA00022536"/>
    </source>
</evidence>
<dbReference type="Proteomes" id="UP000664859">
    <property type="component" value="Unassembled WGS sequence"/>
</dbReference>
<dbReference type="Gene3D" id="2.60.40.2030">
    <property type="match status" value="1"/>
</dbReference>
<accession>A0A835ZA05</accession>
<protein>
    <recommendedName>
        <fullName evidence="8">EGF-like domain-containing protein</fullName>
    </recommendedName>
</protein>
<evidence type="ECO:0000256" key="2">
    <source>
        <dbReference type="ARBA" id="ARBA00022729"/>
    </source>
</evidence>
<dbReference type="Gene3D" id="2.60.40.10">
    <property type="entry name" value="Immunoglobulins"/>
    <property type="match status" value="1"/>
</dbReference>
<keyword evidence="7" id="KW-0812">Transmembrane</keyword>
<keyword evidence="10" id="KW-1185">Reference proteome</keyword>
<dbReference type="InterPro" id="IPR038081">
    <property type="entry name" value="CalX-like_sf"/>
</dbReference>
<feature type="domain" description="EGF-like" evidence="8">
    <location>
        <begin position="346"/>
        <end position="384"/>
    </location>
</feature>
<dbReference type="AlphaFoldDB" id="A0A835ZA05"/>
<feature type="domain" description="EGF-like" evidence="8">
    <location>
        <begin position="474"/>
        <end position="503"/>
    </location>
</feature>
<dbReference type="PROSITE" id="PS50026">
    <property type="entry name" value="EGF_3"/>
    <property type="match status" value="3"/>
</dbReference>
<organism evidence="9 10">
    <name type="scientific">Tribonema minus</name>
    <dbReference type="NCBI Taxonomy" id="303371"/>
    <lineage>
        <taxon>Eukaryota</taxon>
        <taxon>Sar</taxon>
        <taxon>Stramenopiles</taxon>
        <taxon>Ochrophyta</taxon>
        <taxon>PX clade</taxon>
        <taxon>Xanthophyceae</taxon>
        <taxon>Tribonematales</taxon>
        <taxon>Tribonemataceae</taxon>
        <taxon>Tribonema</taxon>
    </lineage>
</organism>
<reference evidence="9" key="1">
    <citation type="submission" date="2021-02" db="EMBL/GenBank/DDBJ databases">
        <title>First Annotated Genome of the Yellow-green Alga Tribonema minus.</title>
        <authorList>
            <person name="Mahan K.M."/>
        </authorList>
    </citation>
    <scope>NUCLEOTIDE SEQUENCE</scope>
    <source>
        <strain evidence="9">UTEX B ZZ1240</strain>
    </source>
</reference>
<dbReference type="Gene3D" id="2.10.25.10">
    <property type="entry name" value="Laminin"/>
    <property type="match status" value="1"/>
</dbReference>
<keyword evidence="7" id="KW-0472">Membrane</keyword>
<dbReference type="Pfam" id="PF23106">
    <property type="entry name" value="EGF_Teneurin"/>
    <property type="match status" value="1"/>
</dbReference>
<dbReference type="InterPro" id="IPR000742">
    <property type="entry name" value="EGF"/>
</dbReference>
<comment type="caution">
    <text evidence="9">The sequence shown here is derived from an EMBL/GenBank/DDBJ whole genome shotgun (WGS) entry which is preliminary data.</text>
</comment>
<dbReference type="InterPro" id="IPR051216">
    <property type="entry name" value="Teneurin"/>
</dbReference>
<gene>
    <name evidence="9" type="ORF">JKP88DRAFT_352731</name>
</gene>
<keyword evidence="1 6" id="KW-0245">EGF-like domain</keyword>
<evidence type="ECO:0000256" key="7">
    <source>
        <dbReference type="SAM" id="Phobius"/>
    </source>
</evidence>
<dbReference type="PROSITE" id="PS00022">
    <property type="entry name" value="EGF_1"/>
    <property type="match status" value="3"/>
</dbReference>
<keyword evidence="7" id="KW-1133">Transmembrane helix</keyword>
<dbReference type="InterPro" id="IPR013783">
    <property type="entry name" value="Ig-like_fold"/>
</dbReference>
<keyword evidence="3" id="KW-0677">Repeat</keyword>
<feature type="disulfide bond" evidence="6">
    <location>
        <begin position="433"/>
        <end position="442"/>
    </location>
</feature>
<name>A0A835ZA05_9STRA</name>
<keyword evidence="5 6" id="KW-1015">Disulfide bond</keyword>
<dbReference type="GO" id="GO:0016020">
    <property type="term" value="C:membrane"/>
    <property type="evidence" value="ECO:0007669"/>
    <property type="project" value="InterPro"/>
</dbReference>
<dbReference type="SMART" id="SM00181">
    <property type="entry name" value="EGF"/>
    <property type="match status" value="5"/>
</dbReference>
<evidence type="ECO:0000256" key="4">
    <source>
        <dbReference type="ARBA" id="ARBA00022837"/>
    </source>
</evidence>
<evidence type="ECO:0000256" key="5">
    <source>
        <dbReference type="ARBA" id="ARBA00023157"/>
    </source>
</evidence>
<keyword evidence="4" id="KW-0106">Calcium</keyword>
<proteinExistence type="predicted"/>
<dbReference type="PANTHER" id="PTHR11219">
    <property type="entry name" value="TENEURIN AND N-ACETYLGLUCOSAMINE-1-PHOSPHODIESTER ALPHA-N-ACETYLGLUCOSAMINIDASE"/>
    <property type="match status" value="1"/>
</dbReference>
<dbReference type="GO" id="GO:0007154">
    <property type="term" value="P:cell communication"/>
    <property type="evidence" value="ECO:0007669"/>
    <property type="project" value="InterPro"/>
</dbReference>
<dbReference type="InterPro" id="IPR003644">
    <property type="entry name" value="Calx_beta"/>
</dbReference>
<feature type="disulfide bond" evidence="6">
    <location>
        <begin position="355"/>
        <end position="372"/>
    </location>
</feature>
<evidence type="ECO:0000256" key="3">
    <source>
        <dbReference type="ARBA" id="ARBA00022737"/>
    </source>
</evidence>
<dbReference type="EMBL" id="JAFCMP010000034">
    <property type="protein sequence ID" value="KAG5190487.1"/>
    <property type="molecule type" value="Genomic_DNA"/>
</dbReference>
<feature type="transmembrane region" description="Helical" evidence="7">
    <location>
        <begin position="776"/>
        <end position="795"/>
    </location>
</feature>
<dbReference type="SUPFAM" id="SSF141072">
    <property type="entry name" value="CalX-like"/>
    <property type="match status" value="1"/>
</dbReference>
<feature type="domain" description="EGF-like" evidence="8">
    <location>
        <begin position="404"/>
        <end position="443"/>
    </location>
</feature>
<dbReference type="Pfam" id="PF03160">
    <property type="entry name" value="Calx-beta"/>
    <property type="match status" value="1"/>
</dbReference>
<dbReference type="OrthoDB" id="194033at2759"/>
<feature type="disulfide bond" evidence="6">
    <location>
        <begin position="374"/>
        <end position="383"/>
    </location>
</feature>
<evidence type="ECO:0000256" key="6">
    <source>
        <dbReference type="PROSITE-ProRule" id="PRU00076"/>
    </source>
</evidence>
<dbReference type="PANTHER" id="PTHR11219:SF69">
    <property type="entry name" value="TENEURIN-A"/>
    <property type="match status" value="1"/>
</dbReference>
<keyword evidence="2" id="KW-0732">Signal</keyword>
<sequence length="851" mass="85026">MAGSGGVDSSSNPFGNASFITFEMMTTRDDLLLESLTLNNAQTPGLISISHWAEANAAAAAAKPGNWRDITAQLSDADFVQPGAVGWSGLTSARFVFSTAADDRDSTVAFRLAKVCKTMAEPSLCVARRQYAYALHAHKCDCGVCHSCHCKVQAVFDKDVTCAHGACDSCWCSLLASCGCCYEAECAYECGCRACFDTSTAEVCEAAVHYGAGAASPARGAPAGGPVVAVAAAPGTQFAATQVLCRFGAAAAAQGYFIAPDRVACLVPPLAEAAPGADAAQGNITVPVAVALGEGAPAWGEGGAEFTYATCRGDADCGGGGTCGAEDGACACDAMHTGDFCEYTCPTGAGLTQPCSGFGACDFAAESGGAVCYCVEGHTGAGCEQEDLAPVAGGGGSGGGGSSAGTVCGAVAKDGEAVCGGHGVCSSGGACECAAGYWGVKCENRCSDCSRHGLCRPDTGHCVCFSGFSGPKCEVRACPFDCYGHGTCDDGGLCVCAPGWSGQPTMSFVAVNASSYAAIAGVGGALTIAVVRTGSLAANISVSYATIDETAMAGIDYREAHGSLAWPVGDASPRFVDITLLPHPLPEVGEASFVFALAAPQPQQQCQLGGGAAARAAVRLQSDGSGGAVEGAATVRVTFLSGRADVAGATVGAERDVFKGDVVRIIASLLAVPRARLFVASVTAYSGGALIALDILPPLTGAGAAAAEVNAALPSAAVAAALVQAIASPGSELYGHAARVKLAVDPAYEPHVRASSAAASATDGRSRGGHGARTTAIALSLLLAALVGVMAVAFVKRRDLLWRVAARSFHPLPSGGGGGGNEEDIGAGADEFEMTAAGRGGSSELDWRSLR</sequence>
<evidence type="ECO:0000313" key="10">
    <source>
        <dbReference type="Proteomes" id="UP000664859"/>
    </source>
</evidence>
<feature type="disulfide bond" evidence="6">
    <location>
        <begin position="478"/>
        <end position="488"/>
    </location>
</feature>
<evidence type="ECO:0000313" key="9">
    <source>
        <dbReference type="EMBL" id="KAG5190487.1"/>
    </source>
</evidence>
<comment type="caution">
    <text evidence="6">Lacks conserved residue(s) required for the propagation of feature annotation.</text>
</comment>
<evidence type="ECO:0000259" key="8">
    <source>
        <dbReference type="PROSITE" id="PS50026"/>
    </source>
</evidence>